<feature type="region of interest" description="Disordered" evidence="1">
    <location>
        <begin position="1"/>
        <end position="66"/>
    </location>
</feature>
<comment type="caution">
    <text evidence="2">The sequence shown here is derived from an EMBL/GenBank/DDBJ whole genome shotgun (WGS) entry which is preliminary data.</text>
</comment>
<evidence type="ECO:0000256" key="1">
    <source>
        <dbReference type="SAM" id="MobiDB-lite"/>
    </source>
</evidence>
<evidence type="ECO:0000313" key="3">
    <source>
        <dbReference type="Proteomes" id="UP000011717"/>
    </source>
</evidence>
<gene>
    <name evidence="2" type="ORF">C725_1921</name>
</gene>
<dbReference type="PATRIC" id="fig|1234595.3.peg.1923"/>
<dbReference type="Proteomes" id="UP000011717">
    <property type="component" value="Unassembled WGS sequence"/>
</dbReference>
<sequence length="66" mass="7203">MKSKQPLPFDTAKTSKEKAAEEDLDEDDLDIDEDDEGSPDDENDLGGDEDLSEVTKSAGDDEPEDT</sequence>
<evidence type="ECO:0000313" key="2">
    <source>
        <dbReference type="EMBL" id="EMD82881.1"/>
    </source>
</evidence>
<dbReference type="EMBL" id="AMRV01000005">
    <property type="protein sequence ID" value="EMD82881.1"/>
    <property type="molecule type" value="Genomic_DNA"/>
</dbReference>
<proteinExistence type="predicted"/>
<accession>M2TME0</accession>
<protein>
    <submittedName>
        <fullName evidence="2">Uncharacterized protein</fullName>
    </submittedName>
</protein>
<keyword evidence="3" id="KW-1185">Reference proteome</keyword>
<reference evidence="2 3" key="1">
    <citation type="journal article" date="2013" name="Genome Announc.">
        <title>Draft Genome Sequence of Strain JLT2015T, Belonging to the Family Sphingomonadaceae of the Alphaproteobacteria.</title>
        <authorList>
            <person name="Tang K."/>
            <person name="Liu K."/>
            <person name="Li S."/>
            <person name="Jiao N."/>
        </authorList>
    </citation>
    <scope>NUCLEOTIDE SEQUENCE [LARGE SCALE GENOMIC DNA]</scope>
    <source>
        <strain evidence="2 3">JLT2015</strain>
    </source>
</reference>
<organism evidence="2 3">
    <name type="scientific">Pacificimonas flava</name>
    <dbReference type="NCBI Taxonomy" id="1234595"/>
    <lineage>
        <taxon>Bacteria</taxon>
        <taxon>Pseudomonadati</taxon>
        <taxon>Pseudomonadota</taxon>
        <taxon>Alphaproteobacteria</taxon>
        <taxon>Sphingomonadales</taxon>
        <taxon>Sphingosinicellaceae</taxon>
        <taxon>Pacificimonas</taxon>
    </lineage>
</organism>
<name>M2TME0_9SPHN</name>
<dbReference type="AlphaFoldDB" id="M2TME0"/>
<feature type="compositionally biased region" description="Acidic residues" evidence="1">
    <location>
        <begin position="22"/>
        <end position="52"/>
    </location>
</feature>